<dbReference type="SUPFAM" id="SSF46689">
    <property type="entry name" value="Homeodomain-like"/>
    <property type="match status" value="1"/>
</dbReference>
<dbReference type="PROSITE" id="PS50045">
    <property type="entry name" value="SIGMA54_INTERACT_4"/>
    <property type="match status" value="1"/>
</dbReference>
<name>A0A2S9XAN6_9BACT</name>
<dbReference type="Gene3D" id="1.10.8.60">
    <property type="match status" value="1"/>
</dbReference>
<evidence type="ECO:0000256" key="2">
    <source>
        <dbReference type="ARBA" id="ARBA00022840"/>
    </source>
</evidence>
<dbReference type="PANTHER" id="PTHR32071:SF117">
    <property type="entry name" value="PTS-DEPENDENT DIHYDROXYACETONE KINASE OPERON REGULATORY PROTEIN-RELATED"/>
    <property type="match status" value="1"/>
</dbReference>
<dbReference type="InterPro" id="IPR027417">
    <property type="entry name" value="P-loop_NTPase"/>
</dbReference>
<dbReference type="GO" id="GO:0005524">
    <property type="term" value="F:ATP binding"/>
    <property type="evidence" value="ECO:0007669"/>
    <property type="project" value="UniProtKB-KW"/>
</dbReference>
<dbReference type="CDD" id="cd00060">
    <property type="entry name" value="FHA"/>
    <property type="match status" value="1"/>
</dbReference>
<dbReference type="RefSeq" id="WP_106396125.1">
    <property type="nucleotide sequence ID" value="NZ_PVNK01000311.1"/>
</dbReference>
<dbReference type="SUPFAM" id="SSF52540">
    <property type="entry name" value="P-loop containing nucleoside triphosphate hydrolases"/>
    <property type="match status" value="1"/>
</dbReference>
<dbReference type="Gene3D" id="3.40.50.300">
    <property type="entry name" value="P-loop containing nucleotide triphosphate hydrolases"/>
    <property type="match status" value="1"/>
</dbReference>
<dbReference type="InterPro" id="IPR003593">
    <property type="entry name" value="AAA+_ATPase"/>
</dbReference>
<dbReference type="InterPro" id="IPR025944">
    <property type="entry name" value="Sigma_54_int_dom_CS"/>
</dbReference>
<evidence type="ECO:0000313" key="8">
    <source>
        <dbReference type="EMBL" id="PRP89909.1"/>
    </source>
</evidence>
<dbReference type="GO" id="GO:0043565">
    <property type="term" value="F:sequence-specific DNA binding"/>
    <property type="evidence" value="ECO:0007669"/>
    <property type="project" value="InterPro"/>
</dbReference>
<dbReference type="Pfam" id="PF00158">
    <property type="entry name" value="Sigma54_activat"/>
    <property type="match status" value="1"/>
</dbReference>
<evidence type="ECO:0000259" key="7">
    <source>
        <dbReference type="PROSITE" id="PS50045"/>
    </source>
</evidence>
<dbReference type="InterPro" id="IPR058031">
    <property type="entry name" value="AAA_lid_NorR"/>
</dbReference>
<accession>A0A2S9XAN6</accession>
<keyword evidence="9" id="KW-1185">Reference proteome</keyword>
<dbReference type="AlphaFoldDB" id="A0A2S9XAN6"/>
<reference evidence="8 9" key="1">
    <citation type="submission" date="2018-03" db="EMBL/GenBank/DDBJ databases">
        <title>Draft Genome Sequences of the Obligatory Marine Myxobacteria Enhygromyxa salina SWB005.</title>
        <authorList>
            <person name="Poehlein A."/>
            <person name="Moghaddam J.A."/>
            <person name="Harms H."/>
            <person name="Alanjari M."/>
            <person name="Koenig G.M."/>
            <person name="Daniel R."/>
            <person name="Schaeberle T.F."/>
        </authorList>
    </citation>
    <scope>NUCLEOTIDE SEQUENCE [LARGE SCALE GENOMIC DNA]</scope>
    <source>
        <strain evidence="8 9">SWB005</strain>
    </source>
</reference>
<gene>
    <name evidence="8" type="primary">luxO</name>
    <name evidence="8" type="ORF">ENSA5_70160</name>
</gene>
<keyword evidence="3" id="KW-0805">Transcription regulation</keyword>
<dbReference type="InterPro" id="IPR002197">
    <property type="entry name" value="HTH_Fis"/>
</dbReference>
<feature type="domain" description="Sigma-54 factor interaction" evidence="7">
    <location>
        <begin position="133"/>
        <end position="362"/>
    </location>
</feature>
<keyword evidence="2" id="KW-0067">ATP-binding</keyword>
<dbReference type="SMART" id="SM00240">
    <property type="entry name" value="FHA"/>
    <property type="match status" value="1"/>
</dbReference>
<dbReference type="PROSITE" id="PS00676">
    <property type="entry name" value="SIGMA54_INTERACT_2"/>
    <property type="match status" value="1"/>
</dbReference>
<dbReference type="SUPFAM" id="SSF49879">
    <property type="entry name" value="SMAD/FHA domain"/>
    <property type="match status" value="1"/>
</dbReference>
<dbReference type="Gene3D" id="1.10.10.60">
    <property type="entry name" value="Homeodomain-like"/>
    <property type="match status" value="1"/>
</dbReference>
<dbReference type="OrthoDB" id="5485507at2"/>
<keyword evidence="5" id="KW-0804">Transcription</keyword>
<dbReference type="SMART" id="SM00382">
    <property type="entry name" value="AAA"/>
    <property type="match status" value="1"/>
</dbReference>
<dbReference type="EMBL" id="PVNK01000311">
    <property type="protein sequence ID" value="PRP89909.1"/>
    <property type="molecule type" value="Genomic_DNA"/>
</dbReference>
<organism evidence="8 9">
    <name type="scientific">Enhygromyxa salina</name>
    <dbReference type="NCBI Taxonomy" id="215803"/>
    <lineage>
        <taxon>Bacteria</taxon>
        <taxon>Pseudomonadati</taxon>
        <taxon>Myxococcota</taxon>
        <taxon>Polyangia</taxon>
        <taxon>Nannocystales</taxon>
        <taxon>Nannocystaceae</taxon>
        <taxon>Enhygromyxa</taxon>
    </lineage>
</organism>
<keyword evidence="1" id="KW-0547">Nucleotide-binding</keyword>
<dbReference type="PANTHER" id="PTHR32071">
    <property type="entry name" value="TRANSCRIPTIONAL REGULATORY PROTEIN"/>
    <property type="match status" value="1"/>
</dbReference>
<dbReference type="InterPro" id="IPR009057">
    <property type="entry name" value="Homeodomain-like_sf"/>
</dbReference>
<dbReference type="GO" id="GO:0006355">
    <property type="term" value="P:regulation of DNA-templated transcription"/>
    <property type="evidence" value="ECO:0007669"/>
    <property type="project" value="InterPro"/>
</dbReference>
<proteinExistence type="predicted"/>
<protein>
    <submittedName>
        <fullName evidence="8">Regulatory protein LuxO</fullName>
    </submittedName>
</protein>
<dbReference type="InterPro" id="IPR032030">
    <property type="entry name" value="YscD_cytoplasmic_dom"/>
</dbReference>
<comment type="caution">
    <text evidence="8">The sequence shown here is derived from an EMBL/GenBank/DDBJ whole genome shotgun (WGS) entry which is preliminary data.</text>
</comment>
<dbReference type="Pfam" id="PF25601">
    <property type="entry name" value="AAA_lid_14"/>
    <property type="match status" value="1"/>
</dbReference>
<dbReference type="Proteomes" id="UP000237968">
    <property type="component" value="Unassembled WGS sequence"/>
</dbReference>
<dbReference type="InterPro" id="IPR008984">
    <property type="entry name" value="SMAD_FHA_dom_sf"/>
</dbReference>
<keyword evidence="4" id="KW-0238">DNA-binding</keyword>
<evidence type="ECO:0000313" key="9">
    <source>
        <dbReference type="Proteomes" id="UP000237968"/>
    </source>
</evidence>
<dbReference type="CDD" id="cd00009">
    <property type="entry name" value="AAA"/>
    <property type="match status" value="1"/>
</dbReference>
<dbReference type="Gene3D" id="2.60.200.20">
    <property type="match status" value="1"/>
</dbReference>
<evidence type="ECO:0000256" key="4">
    <source>
        <dbReference type="ARBA" id="ARBA00023125"/>
    </source>
</evidence>
<evidence type="ECO:0000259" key="6">
    <source>
        <dbReference type="PROSITE" id="PS50006"/>
    </source>
</evidence>
<dbReference type="InterPro" id="IPR002078">
    <property type="entry name" value="Sigma_54_int"/>
</dbReference>
<dbReference type="Pfam" id="PF16697">
    <property type="entry name" value="Yop-YscD_cpl"/>
    <property type="match status" value="1"/>
</dbReference>
<evidence type="ECO:0000256" key="1">
    <source>
        <dbReference type="ARBA" id="ARBA00022741"/>
    </source>
</evidence>
<sequence length="447" mass="48925">MSNPETKVTHAMVPRELAARPGGLALKVHTGPLAGQTLAVAKPSIKVGRSRAVDLTIADRSISKVHFALRATESGAELRDLGSKNGLWLGQRRIFHVGLIPGDVFTAGECRLELVDVAEVEVEVSTSEWCGELYGQSVVMRELFTLLERVAPTPLDVLIQGETGTGKELAARSLHQLSDRAERPFIVLDCASLPETLADATLFGFKKGAFTGADHDQPGLFEQADGGTVFIDEIGELPLAQQTKLLRVLDRRELSRLGEPGVLRRVDLRVIAATNRNLAEEVSEGRFREDLLHRLNQELLTMPPLRERPGDAVELAEVMIDELAEDHGLTIELGDDARAALPLYAWPGNVRELRNAIRRAVLLRREGTVRAADIRFGRGDGVASKLGEVLSHAGDYEQTHLEFDRVFVPSVLREFGGNLSAASNRLGISRDRLRRRLMALGLYGDGA</sequence>
<dbReference type="FunFam" id="3.40.50.300:FF:000006">
    <property type="entry name" value="DNA-binding transcriptional regulator NtrC"/>
    <property type="match status" value="1"/>
</dbReference>
<dbReference type="PROSITE" id="PS50006">
    <property type="entry name" value="FHA_DOMAIN"/>
    <property type="match status" value="1"/>
</dbReference>
<dbReference type="InterPro" id="IPR000253">
    <property type="entry name" value="FHA_dom"/>
</dbReference>
<dbReference type="Pfam" id="PF02954">
    <property type="entry name" value="HTH_8"/>
    <property type="match status" value="1"/>
</dbReference>
<feature type="domain" description="FHA" evidence="6">
    <location>
        <begin position="45"/>
        <end position="94"/>
    </location>
</feature>
<evidence type="ECO:0000256" key="3">
    <source>
        <dbReference type="ARBA" id="ARBA00023015"/>
    </source>
</evidence>
<dbReference type="PROSITE" id="PS00688">
    <property type="entry name" value="SIGMA54_INTERACT_3"/>
    <property type="match status" value="1"/>
</dbReference>
<evidence type="ECO:0000256" key="5">
    <source>
        <dbReference type="ARBA" id="ARBA00023163"/>
    </source>
</evidence>
<dbReference type="InterPro" id="IPR025943">
    <property type="entry name" value="Sigma_54_int_dom_ATP-bd_2"/>
</dbReference>